<evidence type="ECO:0000256" key="1">
    <source>
        <dbReference type="SAM" id="SignalP"/>
    </source>
</evidence>
<name>A0ABM3MGA8_GALME</name>
<feature type="chain" id="PRO_5046765675" evidence="1">
    <location>
        <begin position="31"/>
        <end position="158"/>
    </location>
</feature>
<reference evidence="3" key="1">
    <citation type="submission" date="2025-08" db="UniProtKB">
        <authorList>
            <consortium name="RefSeq"/>
        </authorList>
    </citation>
    <scope>IDENTIFICATION</scope>
    <source>
        <tissue evidence="3">Whole larvae</tissue>
    </source>
</reference>
<organism evidence="2 3">
    <name type="scientific">Galleria mellonella</name>
    <name type="common">Greater wax moth</name>
    <dbReference type="NCBI Taxonomy" id="7137"/>
    <lineage>
        <taxon>Eukaryota</taxon>
        <taxon>Metazoa</taxon>
        <taxon>Ecdysozoa</taxon>
        <taxon>Arthropoda</taxon>
        <taxon>Hexapoda</taxon>
        <taxon>Insecta</taxon>
        <taxon>Pterygota</taxon>
        <taxon>Neoptera</taxon>
        <taxon>Endopterygota</taxon>
        <taxon>Lepidoptera</taxon>
        <taxon>Glossata</taxon>
        <taxon>Ditrysia</taxon>
        <taxon>Pyraloidea</taxon>
        <taxon>Pyralidae</taxon>
        <taxon>Galleriinae</taxon>
        <taxon>Galleria</taxon>
    </lineage>
</organism>
<proteinExistence type="predicted"/>
<evidence type="ECO:0000313" key="3">
    <source>
        <dbReference type="RefSeq" id="XP_052750438.1"/>
    </source>
</evidence>
<keyword evidence="1" id="KW-0732">Signal</keyword>
<dbReference type="RefSeq" id="XP_052750438.1">
    <property type="nucleotide sequence ID" value="XM_052894478.1"/>
</dbReference>
<protein>
    <submittedName>
        <fullName evidence="3">Uncharacterized protein LOC116412992</fullName>
    </submittedName>
</protein>
<dbReference type="GeneID" id="116412992"/>
<evidence type="ECO:0000313" key="2">
    <source>
        <dbReference type="Proteomes" id="UP001652740"/>
    </source>
</evidence>
<gene>
    <name evidence="3" type="primary">LOC116412992</name>
</gene>
<dbReference type="Proteomes" id="UP001652740">
    <property type="component" value="Unplaced"/>
</dbReference>
<accession>A0ABM3MGA8</accession>
<feature type="signal peptide" evidence="1">
    <location>
        <begin position="1"/>
        <end position="30"/>
    </location>
</feature>
<sequence>MFPLKTCLLETRGSMKSLIIFLLCIALSESSKPKIEIYEIRENTGNDQIYMNDRYIHNDKDKETQLSKLQRPYKKTKHDNSIDKVTKELIKKLQAMRSDNFNKNIVYVLNDDILIDDHNYNDDDYVNLNNNEGFIDKTRSNKYGIMTNYDKDNFVYRI</sequence>
<keyword evidence="2" id="KW-1185">Reference proteome</keyword>